<evidence type="ECO:0000313" key="4">
    <source>
        <dbReference type="EnsemblMetazoa" id="CPIJ009341-PA"/>
    </source>
</evidence>
<dbReference type="InParanoid" id="B0WRD2"/>
<dbReference type="eggNOG" id="ENOG502QSDI">
    <property type="taxonomic scope" value="Eukaryota"/>
</dbReference>
<reference evidence="4" key="2">
    <citation type="submission" date="2021-02" db="UniProtKB">
        <authorList>
            <consortium name="EnsemblMetazoa"/>
        </authorList>
    </citation>
    <scope>IDENTIFICATION</scope>
    <source>
        <strain evidence="4">JHB</strain>
    </source>
</reference>
<evidence type="ECO:0000256" key="2">
    <source>
        <dbReference type="SAM" id="MobiDB-lite"/>
    </source>
</evidence>
<dbReference type="EnsemblMetazoa" id="CPIJ009341-RA">
    <property type="protein sequence ID" value="CPIJ009341-PA"/>
    <property type="gene ID" value="CPIJ009341"/>
</dbReference>
<keyword evidence="5" id="KW-1185">Reference proteome</keyword>
<name>B0WRD2_CULQU</name>
<sequence>MVAHTAKARFNIPKVLCSSLGTVPFYYRIVLFIISYADAQFWVSHDDGTPADQRTTHALTVEGCDLRRRRRHNEAANGGNPRGTVEKGREAEGQRNNTKNESHCRGDLIADCIWTSSLPRRHGFRPARRTYKDCEKISIKTKSTKEDHFFGNFQHDWRNAGPERKALVEESLPSFESLSDESGSFLVLDGKKVSLDWFRMAAAKASEESLAVAPVPAAVPSTSEANPYAVGVSSFFPESADRFNTHRSRSRHGMRDRLLVEEVQFDEETLGITHKHPSQLATQLDPHYRSEISYRPRIRNFMRVDAIHQFREASRKQFETYYRQEYIHELTQVEKTEKQHHRDLRARCTELREALRELRKLRFRSSMRVMDMVKPYYEETARWEAELRERRKQMELLWNRVIRLESQWVPRIKYQNFQYLIMPKQWRLEHDWIHMDEEGKLESYPESIEKRDTANLRKLEGQNDIWAVKKFYEEEYQAKCRPVHAVFKDSASLLKGVAELDVNSMTLLNRLNLLSWVKLDAEKEAKDVKLHYKNVIANLKYSIEDLEQKKNSLEKRSALLKDMFDEIERNPLRKCVENERTRTIESLLYVLYKHFLPPDQRENALRFSGTESFMYIFDVVTQLLSDFDKIPPHLIHSVEKRVRFLRWRKMKKAKKAAEEDQRHKLMAIQLERSLAPRYVKPPKSGKLPRSRLKKKSVPEVVIPPVVTKLDKIFFLAFGTDAVMSDEERANFEVDLVYHNYFSVQFDQFLRSIGYEPDYGDVTRVELRDGPETNFFKRKELIPEVMRRIERWERMQESIKQRLLKQMVAP</sequence>
<dbReference type="KEGG" id="cqu:CpipJ_CPIJ009341"/>
<evidence type="ECO:0000313" key="5">
    <source>
        <dbReference type="Proteomes" id="UP000002320"/>
    </source>
</evidence>
<dbReference type="Proteomes" id="UP000002320">
    <property type="component" value="Unassembled WGS sequence"/>
</dbReference>
<gene>
    <name evidence="4" type="primary">6042116</name>
    <name evidence="3" type="ORF">CpipJ_CPIJ009341</name>
</gene>
<proteinExistence type="predicted"/>
<feature type="coiled-coil region" evidence="1">
    <location>
        <begin position="536"/>
        <end position="570"/>
    </location>
</feature>
<evidence type="ECO:0000313" key="3">
    <source>
        <dbReference type="EMBL" id="EDS33322.1"/>
    </source>
</evidence>
<dbReference type="EMBL" id="DS232054">
    <property type="protein sequence ID" value="EDS33322.1"/>
    <property type="molecule type" value="Genomic_DNA"/>
</dbReference>
<dbReference type="VEuPathDB" id="VectorBase:CQUJHB003392"/>
<dbReference type="AlphaFoldDB" id="B0WRD2"/>
<dbReference type="OrthoDB" id="8026454at2759"/>
<feature type="compositionally biased region" description="Basic and acidic residues" evidence="2">
    <location>
        <begin position="84"/>
        <end position="102"/>
    </location>
</feature>
<dbReference type="HOGENOM" id="CLU_380012_0_0_1"/>
<keyword evidence="1" id="KW-0175">Coiled coil</keyword>
<organism>
    <name type="scientific">Culex quinquefasciatus</name>
    <name type="common">Southern house mosquito</name>
    <name type="synonym">Culex pungens</name>
    <dbReference type="NCBI Taxonomy" id="7176"/>
    <lineage>
        <taxon>Eukaryota</taxon>
        <taxon>Metazoa</taxon>
        <taxon>Ecdysozoa</taxon>
        <taxon>Arthropoda</taxon>
        <taxon>Hexapoda</taxon>
        <taxon>Insecta</taxon>
        <taxon>Pterygota</taxon>
        <taxon>Neoptera</taxon>
        <taxon>Endopterygota</taxon>
        <taxon>Diptera</taxon>
        <taxon>Nematocera</taxon>
        <taxon>Culicoidea</taxon>
        <taxon>Culicidae</taxon>
        <taxon>Culicinae</taxon>
        <taxon>Culicini</taxon>
        <taxon>Culex</taxon>
        <taxon>Culex</taxon>
    </lineage>
</organism>
<evidence type="ECO:0000256" key="1">
    <source>
        <dbReference type="SAM" id="Coils"/>
    </source>
</evidence>
<dbReference type="STRING" id="7176.B0WRD2"/>
<accession>B0WRD2</accession>
<dbReference type="OMA" id="RPRIRNF"/>
<dbReference type="VEuPathDB" id="VectorBase:CPIJ009341"/>
<protein>
    <submittedName>
        <fullName evidence="3 4">Uncharacterized protein</fullName>
    </submittedName>
</protein>
<feature type="region of interest" description="Disordered" evidence="2">
    <location>
        <begin position="69"/>
        <end position="102"/>
    </location>
</feature>
<reference evidence="3" key="1">
    <citation type="submission" date="2007-03" db="EMBL/GenBank/DDBJ databases">
        <title>Annotation of Culex pipiens quinquefasciatus.</title>
        <authorList>
            <consortium name="The Broad Institute Genome Sequencing Platform"/>
            <person name="Atkinson P.W."/>
            <person name="Hemingway J."/>
            <person name="Christensen B.M."/>
            <person name="Higgs S."/>
            <person name="Kodira C."/>
            <person name="Hannick L."/>
            <person name="Megy K."/>
            <person name="O'Leary S."/>
            <person name="Pearson M."/>
            <person name="Haas B.J."/>
            <person name="Mauceli E."/>
            <person name="Wortman J.R."/>
            <person name="Lee N.H."/>
            <person name="Guigo R."/>
            <person name="Stanke M."/>
            <person name="Alvarado L."/>
            <person name="Amedeo P."/>
            <person name="Antoine C.H."/>
            <person name="Arensburger P."/>
            <person name="Bidwell S.L."/>
            <person name="Crawford M."/>
            <person name="Camaro F."/>
            <person name="Devon K."/>
            <person name="Engels R."/>
            <person name="Hammond M."/>
            <person name="Howarth C."/>
            <person name="Koehrsen M."/>
            <person name="Lawson D."/>
            <person name="Montgomery P."/>
            <person name="Nene V."/>
            <person name="Nusbaum C."/>
            <person name="Puiu D."/>
            <person name="Romero-Severson J."/>
            <person name="Severson D.W."/>
            <person name="Shumway M."/>
            <person name="Sisk P."/>
            <person name="Stolte C."/>
            <person name="Zeng Q."/>
            <person name="Eisenstadt E."/>
            <person name="Fraser-Liggett C."/>
            <person name="Strausberg R."/>
            <person name="Galagan J."/>
            <person name="Birren B."/>
            <person name="Collins F.H."/>
        </authorList>
    </citation>
    <scope>NUCLEOTIDE SEQUENCE [LARGE SCALE GENOMIC DNA]</scope>
    <source>
        <strain evidence="3">JHB</strain>
    </source>
</reference>